<dbReference type="Pfam" id="PF03552">
    <property type="entry name" value="Cellulose_synt"/>
    <property type="match status" value="1"/>
</dbReference>
<evidence type="ECO:0000256" key="1">
    <source>
        <dbReference type="ARBA" id="ARBA00004127"/>
    </source>
</evidence>
<comment type="subcellular location">
    <subcellularLocation>
        <location evidence="1">Endomembrane system</location>
        <topology evidence="1">Multi-pass membrane protein</topology>
    </subcellularLocation>
</comment>
<keyword evidence="10" id="KW-1185">Reference proteome</keyword>
<sequence>MIVHRDPRWFPALFWTFLALATAFVVWRTAVVNWTVWYGPAAWLIELFGVLTSICFMLTLRRAASAAPRTVEEVRETVDILIPTANEPPLVLEPTVIGAMRVRGVRDVLVLDDGDRPEVREMAARHGARYVARTTNEGAKAGNLNNGLRYTDAEFVVTLDADHIPLPEFIERTVGYFDDPRVGFVQSPQSFYNQESFTFRGDRGWHEQGMFYGGIQPTKNYTNSAIYTGTSAMLRRAAIDSAGGFAPDTPTEDIHTSLRIHARGWKSIYLGESLAYGLEVENLREYYRTRRRWAAGSLRLLFRHPDSPLRVRGLTGWQRLNYFSAMVTHLQGPTRVLYLLAPLAALITGVAPVTGPYSQYGFAFLAFTVVSVWIVVVFGRGHYHLLHSEAFGVADTVPMISALRALIGDDRKFGVTVKRTDRTSSGALKNTYRLYALASLAVLTLAVVRLVQGEHVAIAAWAGAFIALSTGYAATFLISMERYERAPGEPWYATLTPAELYDAVVARSGTRRRLVTA</sequence>
<feature type="transmembrane region" description="Helical" evidence="7">
    <location>
        <begin position="336"/>
        <end position="354"/>
    </location>
</feature>
<keyword evidence="6 7" id="KW-0472">Membrane</keyword>
<gene>
    <name evidence="9" type="ORF">J2S42_000858</name>
</gene>
<dbReference type="Gene3D" id="3.90.550.10">
    <property type="entry name" value="Spore Coat Polysaccharide Biosynthesis Protein SpsA, Chain A"/>
    <property type="match status" value="1"/>
</dbReference>
<reference evidence="9 10" key="1">
    <citation type="submission" date="2023-07" db="EMBL/GenBank/DDBJ databases">
        <title>Sequencing the genomes of 1000 actinobacteria strains.</title>
        <authorList>
            <person name="Klenk H.-P."/>
        </authorList>
    </citation>
    <scope>NUCLEOTIDE SEQUENCE [LARGE SCALE GENOMIC DNA]</scope>
    <source>
        <strain evidence="9 10">DSM 44709</strain>
    </source>
</reference>
<evidence type="ECO:0000256" key="5">
    <source>
        <dbReference type="ARBA" id="ARBA00022989"/>
    </source>
</evidence>
<feature type="transmembrane region" description="Helical" evidence="7">
    <location>
        <begin position="36"/>
        <end position="60"/>
    </location>
</feature>
<dbReference type="GO" id="GO:0005886">
    <property type="term" value="C:plasma membrane"/>
    <property type="evidence" value="ECO:0007669"/>
    <property type="project" value="TreeGrafter"/>
</dbReference>
<dbReference type="EMBL" id="JAUSUZ010000001">
    <property type="protein sequence ID" value="MDQ0364189.1"/>
    <property type="molecule type" value="Genomic_DNA"/>
</dbReference>
<feature type="transmembrane region" description="Helical" evidence="7">
    <location>
        <begin position="12"/>
        <end position="30"/>
    </location>
</feature>
<dbReference type="InterPro" id="IPR029044">
    <property type="entry name" value="Nucleotide-diphossugar_trans"/>
</dbReference>
<evidence type="ECO:0000256" key="4">
    <source>
        <dbReference type="ARBA" id="ARBA00022692"/>
    </source>
</evidence>
<dbReference type="Proteomes" id="UP001240236">
    <property type="component" value="Unassembled WGS sequence"/>
</dbReference>
<organism evidence="9 10">
    <name type="scientific">Catenuloplanes indicus</name>
    <dbReference type="NCBI Taxonomy" id="137267"/>
    <lineage>
        <taxon>Bacteria</taxon>
        <taxon>Bacillati</taxon>
        <taxon>Actinomycetota</taxon>
        <taxon>Actinomycetes</taxon>
        <taxon>Micromonosporales</taxon>
        <taxon>Micromonosporaceae</taxon>
        <taxon>Catenuloplanes</taxon>
    </lineage>
</organism>
<dbReference type="Pfam" id="PF00535">
    <property type="entry name" value="Glycos_transf_2"/>
    <property type="match status" value="1"/>
</dbReference>
<feature type="transmembrane region" description="Helical" evidence="7">
    <location>
        <begin position="432"/>
        <end position="452"/>
    </location>
</feature>
<evidence type="ECO:0000256" key="2">
    <source>
        <dbReference type="ARBA" id="ARBA00022676"/>
    </source>
</evidence>
<comment type="caution">
    <text evidence="9">The sequence shown here is derived from an EMBL/GenBank/DDBJ whole genome shotgun (WGS) entry which is preliminary data.</text>
</comment>
<dbReference type="PANTHER" id="PTHR43867:SF2">
    <property type="entry name" value="CELLULOSE SYNTHASE CATALYTIC SUBUNIT A [UDP-FORMING]"/>
    <property type="match status" value="1"/>
</dbReference>
<dbReference type="InterPro" id="IPR050321">
    <property type="entry name" value="Glycosyltr_2/OpgH_subfam"/>
</dbReference>
<evidence type="ECO:0000313" key="9">
    <source>
        <dbReference type="EMBL" id="MDQ0364189.1"/>
    </source>
</evidence>
<evidence type="ECO:0000256" key="6">
    <source>
        <dbReference type="ARBA" id="ARBA00023136"/>
    </source>
</evidence>
<keyword evidence="5 7" id="KW-1133">Transmembrane helix</keyword>
<evidence type="ECO:0000313" key="10">
    <source>
        <dbReference type="Proteomes" id="UP001240236"/>
    </source>
</evidence>
<keyword evidence="4 7" id="KW-0812">Transmembrane</keyword>
<protein>
    <submittedName>
        <fullName evidence="9">Cellulose synthase/poly-beta-1,6-N-acetylglucosamine synthase-like glycosyltransferase</fullName>
    </submittedName>
</protein>
<evidence type="ECO:0000256" key="7">
    <source>
        <dbReference type="SAM" id="Phobius"/>
    </source>
</evidence>
<feature type="transmembrane region" description="Helical" evidence="7">
    <location>
        <begin position="458"/>
        <end position="478"/>
    </location>
</feature>
<dbReference type="PANTHER" id="PTHR43867">
    <property type="entry name" value="CELLULOSE SYNTHASE CATALYTIC SUBUNIT A [UDP-FORMING]"/>
    <property type="match status" value="1"/>
</dbReference>
<dbReference type="SUPFAM" id="SSF53448">
    <property type="entry name" value="Nucleotide-diphospho-sugar transferases"/>
    <property type="match status" value="1"/>
</dbReference>
<evidence type="ECO:0000259" key="8">
    <source>
        <dbReference type="Pfam" id="PF00535"/>
    </source>
</evidence>
<proteinExistence type="predicted"/>
<dbReference type="CDD" id="cd06421">
    <property type="entry name" value="CESA_CelA_like"/>
    <property type="match status" value="1"/>
</dbReference>
<name>A0AAE4AVP5_9ACTN</name>
<dbReference type="InterPro" id="IPR005150">
    <property type="entry name" value="Cellulose_synth"/>
</dbReference>
<keyword evidence="3" id="KW-0808">Transferase</keyword>
<dbReference type="AlphaFoldDB" id="A0AAE4AVP5"/>
<evidence type="ECO:0000256" key="3">
    <source>
        <dbReference type="ARBA" id="ARBA00022679"/>
    </source>
</evidence>
<feature type="domain" description="Glycosyltransferase 2-like" evidence="8">
    <location>
        <begin position="80"/>
        <end position="240"/>
    </location>
</feature>
<dbReference type="RefSeq" id="WP_307235396.1">
    <property type="nucleotide sequence ID" value="NZ_JAUSUZ010000001.1"/>
</dbReference>
<feature type="transmembrane region" description="Helical" evidence="7">
    <location>
        <begin position="360"/>
        <end position="379"/>
    </location>
</feature>
<keyword evidence="2" id="KW-0328">Glycosyltransferase</keyword>
<dbReference type="InterPro" id="IPR001173">
    <property type="entry name" value="Glyco_trans_2-like"/>
</dbReference>
<dbReference type="GO" id="GO:0016758">
    <property type="term" value="F:hexosyltransferase activity"/>
    <property type="evidence" value="ECO:0007669"/>
    <property type="project" value="TreeGrafter"/>
</dbReference>
<accession>A0AAE4AVP5</accession>